<gene>
    <name evidence="3" type="ORF">FIBSPDRAFT_1042469</name>
</gene>
<feature type="region of interest" description="Disordered" evidence="1">
    <location>
        <begin position="1"/>
        <end position="88"/>
    </location>
</feature>
<feature type="compositionally biased region" description="Basic residues" evidence="1">
    <location>
        <begin position="72"/>
        <end position="86"/>
    </location>
</feature>
<reference evidence="3 4" key="1">
    <citation type="journal article" date="2016" name="Mol. Biol. Evol.">
        <title>Comparative Genomics of Early-Diverging Mushroom-Forming Fungi Provides Insights into the Origins of Lignocellulose Decay Capabilities.</title>
        <authorList>
            <person name="Nagy L.G."/>
            <person name="Riley R."/>
            <person name="Tritt A."/>
            <person name="Adam C."/>
            <person name="Daum C."/>
            <person name="Floudas D."/>
            <person name="Sun H."/>
            <person name="Yadav J.S."/>
            <person name="Pangilinan J."/>
            <person name="Larsson K.H."/>
            <person name="Matsuura K."/>
            <person name="Barry K."/>
            <person name="Labutti K."/>
            <person name="Kuo R."/>
            <person name="Ohm R.A."/>
            <person name="Bhattacharya S.S."/>
            <person name="Shirouzu T."/>
            <person name="Yoshinaga Y."/>
            <person name="Martin F.M."/>
            <person name="Grigoriev I.V."/>
            <person name="Hibbett D.S."/>
        </authorList>
    </citation>
    <scope>NUCLEOTIDE SEQUENCE [LARGE SCALE GENOMIC DNA]</scope>
    <source>
        <strain evidence="3 4">CBS 109695</strain>
    </source>
</reference>
<keyword evidence="2" id="KW-1133">Transmembrane helix</keyword>
<name>A0A166MDU2_9AGAM</name>
<evidence type="ECO:0000313" key="4">
    <source>
        <dbReference type="Proteomes" id="UP000076532"/>
    </source>
</evidence>
<feature type="compositionally biased region" description="Polar residues" evidence="1">
    <location>
        <begin position="1"/>
        <end position="31"/>
    </location>
</feature>
<accession>A0A166MDU2</accession>
<keyword evidence="2" id="KW-0812">Transmembrane</keyword>
<dbReference type="AlphaFoldDB" id="A0A166MDU2"/>
<evidence type="ECO:0000256" key="2">
    <source>
        <dbReference type="SAM" id="Phobius"/>
    </source>
</evidence>
<dbReference type="Proteomes" id="UP000076532">
    <property type="component" value="Unassembled WGS sequence"/>
</dbReference>
<sequence>MTSSPIPAQLRSSPIDITNTSGHSPLATDTSASEHQHQSRRRRAYQHPGSLRPLRASGHSPPIPQQASQRQHQSRRHGHVSRRPRFLRPTTLAMQVPRPLFPFISITSSVSLLTSSVSLVFLFFLSLPLFRFSLPLFLL</sequence>
<keyword evidence="2" id="KW-0472">Membrane</keyword>
<proteinExistence type="predicted"/>
<protein>
    <submittedName>
        <fullName evidence="3">Uncharacterized protein</fullName>
    </submittedName>
</protein>
<keyword evidence="4" id="KW-1185">Reference proteome</keyword>
<feature type="transmembrane region" description="Helical" evidence="2">
    <location>
        <begin position="100"/>
        <end position="130"/>
    </location>
</feature>
<feature type="non-terminal residue" evidence="3">
    <location>
        <position position="139"/>
    </location>
</feature>
<dbReference type="EMBL" id="KV417529">
    <property type="protein sequence ID" value="KZP23902.1"/>
    <property type="molecule type" value="Genomic_DNA"/>
</dbReference>
<organism evidence="3 4">
    <name type="scientific">Athelia psychrophila</name>
    <dbReference type="NCBI Taxonomy" id="1759441"/>
    <lineage>
        <taxon>Eukaryota</taxon>
        <taxon>Fungi</taxon>
        <taxon>Dikarya</taxon>
        <taxon>Basidiomycota</taxon>
        <taxon>Agaricomycotina</taxon>
        <taxon>Agaricomycetes</taxon>
        <taxon>Agaricomycetidae</taxon>
        <taxon>Atheliales</taxon>
        <taxon>Atheliaceae</taxon>
        <taxon>Athelia</taxon>
    </lineage>
</organism>
<evidence type="ECO:0000256" key="1">
    <source>
        <dbReference type="SAM" id="MobiDB-lite"/>
    </source>
</evidence>
<evidence type="ECO:0000313" key="3">
    <source>
        <dbReference type="EMBL" id="KZP23902.1"/>
    </source>
</evidence>